<evidence type="ECO:0000313" key="2">
    <source>
        <dbReference type="EMBL" id="KAL2547534.1"/>
    </source>
</evidence>
<feature type="region of interest" description="Disordered" evidence="1">
    <location>
        <begin position="1"/>
        <end position="51"/>
    </location>
</feature>
<feature type="compositionally biased region" description="Acidic residues" evidence="1">
    <location>
        <begin position="1"/>
        <end position="17"/>
    </location>
</feature>
<dbReference type="AlphaFoldDB" id="A0ABD1WCZ1"/>
<accession>A0ABD1WCZ1</accession>
<proteinExistence type="predicted"/>
<reference evidence="3" key="1">
    <citation type="submission" date="2024-07" db="EMBL/GenBank/DDBJ databases">
        <title>Two chromosome-level genome assemblies of Korean endemic species Abeliophyllum distichum and Forsythia ovata (Oleaceae).</title>
        <authorList>
            <person name="Jang H."/>
        </authorList>
    </citation>
    <scope>NUCLEOTIDE SEQUENCE [LARGE SCALE GENOMIC DNA]</scope>
</reference>
<gene>
    <name evidence="2" type="ORF">Fot_09064</name>
</gene>
<organism evidence="2 3">
    <name type="scientific">Forsythia ovata</name>
    <dbReference type="NCBI Taxonomy" id="205694"/>
    <lineage>
        <taxon>Eukaryota</taxon>
        <taxon>Viridiplantae</taxon>
        <taxon>Streptophyta</taxon>
        <taxon>Embryophyta</taxon>
        <taxon>Tracheophyta</taxon>
        <taxon>Spermatophyta</taxon>
        <taxon>Magnoliopsida</taxon>
        <taxon>eudicotyledons</taxon>
        <taxon>Gunneridae</taxon>
        <taxon>Pentapetalae</taxon>
        <taxon>asterids</taxon>
        <taxon>lamiids</taxon>
        <taxon>Lamiales</taxon>
        <taxon>Oleaceae</taxon>
        <taxon>Forsythieae</taxon>
        <taxon>Forsythia</taxon>
    </lineage>
</organism>
<dbReference type="EMBL" id="JBFOLJ010000003">
    <property type="protein sequence ID" value="KAL2547534.1"/>
    <property type="molecule type" value="Genomic_DNA"/>
</dbReference>
<feature type="compositionally biased region" description="Basic and acidic residues" evidence="1">
    <location>
        <begin position="21"/>
        <end position="34"/>
    </location>
</feature>
<sequence length="135" mass="15122">MSAESPDDDVVSVEEELGGGGERKAATPRNRVERSSLMPAKGLLEEEDTGSKAEPIELKATNYNKNILAAYNYRLQCCQCQLLTRKNTQAEKAHCYNWSKFDGMPQLHCEKEKYVFLPIVAFEVPLLSFGKLPPV</sequence>
<name>A0ABD1WCZ1_9LAMI</name>
<keyword evidence="3" id="KW-1185">Reference proteome</keyword>
<comment type="caution">
    <text evidence="2">The sequence shown here is derived from an EMBL/GenBank/DDBJ whole genome shotgun (WGS) entry which is preliminary data.</text>
</comment>
<dbReference type="Proteomes" id="UP001604277">
    <property type="component" value="Unassembled WGS sequence"/>
</dbReference>
<evidence type="ECO:0000313" key="3">
    <source>
        <dbReference type="Proteomes" id="UP001604277"/>
    </source>
</evidence>
<evidence type="ECO:0000256" key="1">
    <source>
        <dbReference type="SAM" id="MobiDB-lite"/>
    </source>
</evidence>
<protein>
    <submittedName>
        <fullName evidence="2">Uncharacterized protein</fullName>
    </submittedName>
</protein>